<evidence type="ECO:0000256" key="8">
    <source>
        <dbReference type="ARBA" id="ARBA00022801"/>
    </source>
</evidence>
<dbReference type="GO" id="GO:0006508">
    <property type="term" value="P:proteolysis"/>
    <property type="evidence" value="ECO:0007669"/>
    <property type="project" value="UniProtKB-KW"/>
</dbReference>
<dbReference type="Pfam" id="PF02128">
    <property type="entry name" value="Peptidase_M36"/>
    <property type="match status" value="1"/>
</dbReference>
<dbReference type="InterPro" id="IPR011096">
    <property type="entry name" value="FTP_domain"/>
</dbReference>
<keyword evidence="7 12" id="KW-0732">Signal</keyword>
<dbReference type="Proteomes" id="UP000808337">
    <property type="component" value="Unassembled WGS sequence"/>
</dbReference>
<dbReference type="Pfam" id="PF02225">
    <property type="entry name" value="PA"/>
    <property type="match status" value="1"/>
</dbReference>
<protein>
    <submittedName>
        <fullName evidence="15">M36 family metallopeptidase</fullName>
    </submittedName>
</protein>
<feature type="domain" description="PA" evidence="13">
    <location>
        <begin position="455"/>
        <end position="540"/>
    </location>
</feature>
<dbReference type="InterPro" id="IPR050371">
    <property type="entry name" value="Fungal_virulence_M36"/>
</dbReference>
<evidence type="ECO:0000259" key="13">
    <source>
        <dbReference type="Pfam" id="PF02225"/>
    </source>
</evidence>
<gene>
    <name evidence="15" type="ORF">IPP15_23015</name>
</gene>
<dbReference type="CDD" id="cd04818">
    <property type="entry name" value="PA_subtilisin_1"/>
    <property type="match status" value="1"/>
</dbReference>
<dbReference type="InterPro" id="IPR011050">
    <property type="entry name" value="Pectin_lyase_fold/virulence"/>
</dbReference>
<evidence type="ECO:0000256" key="10">
    <source>
        <dbReference type="ARBA" id="ARBA00023049"/>
    </source>
</evidence>
<dbReference type="InterPro" id="IPR027268">
    <property type="entry name" value="Peptidase_M4/M1_CTD_sf"/>
</dbReference>
<dbReference type="GO" id="GO:0004222">
    <property type="term" value="F:metalloendopeptidase activity"/>
    <property type="evidence" value="ECO:0007669"/>
    <property type="project" value="InterPro"/>
</dbReference>
<evidence type="ECO:0000313" key="15">
    <source>
        <dbReference type="EMBL" id="MBK9985190.1"/>
    </source>
</evidence>
<feature type="domain" description="FTP" evidence="14">
    <location>
        <begin position="46"/>
        <end position="93"/>
    </location>
</feature>
<keyword evidence="11" id="KW-0865">Zymogen</keyword>
<keyword evidence="4" id="KW-0964">Secreted</keyword>
<dbReference type="GO" id="GO:0008270">
    <property type="term" value="F:zinc ion binding"/>
    <property type="evidence" value="ECO:0007669"/>
    <property type="project" value="InterPro"/>
</dbReference>
<dbReference type="EMBL" id="JADKGY010000033">
    <property type="protein sequence ID" value="MBK9985190.1"/>
    <property type="molecule type" value="Genomic_DNA"/>
</dbReference>
<evidence type="ECO:0000256" key="2">
    <source>
        <dbReference type="ARBA" id="ARBA00004613"/>
    </source>
</evidence>
<evidence type="ECO:0000256" key="7">
    <source>
        <dbReference type="ARBA" id="ARBA00022729"/>
    </source>
</evidence>
<comment type="caution">
    <text evidence="15">The sequence shown here is derived from an EMBL/GenBank/DDBJ whole genome shotgun (WGS) entry which is preliminary data.</text>
</comment>
<dbReference type="Gene3D" id="1.10.390.10">
    <property type="entry name" value="Neutral Protease Domain 2"/>
    <property type="match status" value="1"/>
</dbReference>
<name>A0A9D7T0V2_9BACT</name>
<evidence type="ECO:0000256" key="3">
    <source>
        <dbReference type="ARBA" id="ARBA00006006"/>
    </source>
</evidence>
<dbReference type="SUPFAM" id="SSF55486">
    <property type="entry name" value="Metalloproteases ('zincins'), catalytic domain"/>
    <property type="match status" value="1"/>
</dbReference>
<evidence type="ECO:0000256" key="6">
    <source>
        <dbReference type="ARBA" id="ARBA00022723"/>
    </source>
</evidence>
<dbReference type="GO" id="GO:0005615">
    <property type="term" value="C:extracellular space"/>
    <property type="evidence" value="ECO:0007669"/>
    <property type="project" value="InterPro"/>
</dbReference>
<reference evidence="15 16" key="1">
    <citation type="submission" date="2020-10" db="EMBL/GenBank/DDBJ databases">
        <title>Connecting structure to function with the recovery of over 1000 high-quality activated sludge metagenome-assembled genomes encoding full-length rRNA genes using long-read sequencing.</title>
        <authorList>
            <person name="Singleton C.M."/>
            <person name="Petriglieri F."/>
            <person name="Kristensen J.M."/>
            <person name="Kirkegaard R.H."/>
            <person name="Michaelsen T.Y."/>
            <person name="Andersen M.H."/>
            <person name="Karst S.M."/>
            <person name="Dueholm M.S."/>
            <person name="Nielsen P.H."/>
            <person name="Albertsen M."/>
        </authorList>
    </citation>
    <scope>NUCLEOTIDE SEQUENCE [LARGE SCALE GENOMIC DNA]</scope>
    <source>
        <strain evidence="15">Ribe_18-Q3-R11-54_MAXAC.273</strain>
    </source>
</reference>
<comment type="cofactor">
    <cofactor evidence="1">
        <name>Zn(2+)</name>
        <dbReference type="ChEBI" id="CHEBI:29105"/>
    </cofactor>
</comment>
<dbReference type="PANTHER" id="PTHR33478">
    <property type="entry name" value="EXTRACELLULAR METALLOPROTEINASE MEP"/>
    <property type="match status" value="1"/>
</dbReference>
<keyword evidence="8" id="KW-0378">Hydrolase</keyword>
<organism evidence="15 16">
    <name type="scientific">Candidatus Opimibacter skivensis</name>
    <dbReference type="NCBI Taxonomy" id="2982028"/>
    <lineage>
        <taxon>Bacteria</taxon>
        <taxon>Pseudomonadati</taxon>
        <taxon>Bacteroidota</taxon>
        <taxon>Saprospiria</taxon>
        <taxon>Saprospirales</taxon>
        <taxon>Saprospiraceae</taxon>
        <taxon>Candidatus Opimibacter</taxon>
    </lineage>
</organism>
<evidence type="ECO:0000256" key="12">
    <source>
        <dbReference type="SAM" id="SignalP"/>
    </source>
</evidence>
<accession>A0A9D7T0V2</accession>
<sequence length="1290" mass="138238">MIRILLFSIIIFSSASFFAQPTLPDIPALLDQHKNEFGLSPVDIAEFSISNAYITDHLQITHVYLEQRYQDIRVFNGILNLNLSGDRLVSYGNRWINGLYTRAPSAVPDITAQSAVARSASDLGHNFPNAIEINKEQNKKGQYTKVIFKGDGLSQTDITAELMWLDGESKNVFLCWKVEIAEIDNENIWDIFIDAHSGAFIRKDNMVMHCSFDLPTGNVHKQEDCTTVPLQPESPLMVTPDSSYNIFSIPIESPNHGPRSIVTRPWTSCGVGNHASTLGWHKDGTTNYRITRGNNVYAYEDINHDNLPGYSPDTINLRFDYPYTPSINAADNLASCITNLFYWNNIMHDVTYQYGFDEVSGNFQNNNLSRGGAGGDYVKAEAQDGGGTNNANFSTPADGSSGRMQMYLWSPVSGSSPLTINSPASIAGSIWSVESAFSTANKLVNVGAKTGNLLLVNDTGASTHLGCGTLSNGASLPGKIAVIDRGTCDFVTKVKNAQNLGAIAAIVINNVTGSPFAMNGTDNTITIPAVMISLEDGNALKAVMIGNTVNATLAPVPLTTPDGDFDSGVICHEYGHGVSTRLTGGPSNVSCLNNQEQMGEGWSDYFGLMLTTHWNTATANDQRGIGTYVIGEPPGGTGIRTYPYTRDITVNPFTYADVAGAPSGSVHYIGSIWATMLWDMTWNIIDMAGVSTDVYHGTAGNNIAMQLVMDGLKLQPCNPGFVDGRDAILLADQLNYGGLYHCAIWNAFARRGLGVSASQGSSNSYTDGVAAYNIPDKVTIKGKPNASIAGEGQDISFSLKATCQCVGKSNLDISDVLSADLNYIPGSGGTQSANTIHFNQDTLAPRDSVEFTYHAFVNPCSALQITTLNTENAEATAQYVSIKLTGTGTKVWVKSTAQAVSPTHSWYAQDYTSVSDYVLKLINPVSTTNGLVEIGFYHRYNTEAIYDGGVVEYSVNGGTTWLDAGPYFTERGYPSAITSGTNSTIAGRPAFTGNSDTQFGASGFIHSTIRLVLGGPQSLLIRFRMATDGGVGGSGINGWYIDDIVIKQISGSTNKSRVADNGLVIDSMYYALQTTQYVGHKIYVDSSADGNLSGTSWLNAMHYLPMAIGVTGCRLADSILVAKGTYLPGLTNSRTQSFNIPDSTSVFGGFPTGGSTFALRDPVTNVTQLSGDLGILNNNSDNSYHVVKIDSAKQNILLDGLTLKNGNANGVGDNSSGAAVFCLGKLTMQNVTIRNSVGLSDGELIRIRNAAAQLKLKDCTLHGPTDGKVKVMNINGAQLVIQGNTMILEE</sequence>
<dbReference type="Gene3D" id="3.50.30.30">
    <property type="match status" value="1"/>
</dbReference>
<evidence type="ECO:0000256" key="9">
    <source>
        <dbReference type="ARBA" id="ARBA00022833"/>
    </source>
</evidence>
<dbReference type="InterPro" id="IPR046450">
    <property type="entry name" value="PA_dom_sf"/>
</dbReference>
<comment type="subcellular location">
    <subcellularLocation>
        <location evidence="2">Secreted</location>
    </subcellularLocation>
</comment>
<evidence type="ECO:0000313" key="16">
    <source>
        <dbReference type="Proteomes" id="UP000808337"/>
    </source>
</evidence>
<keyword evidence="5" id="KW-0645">Protease</keyword>
<evidence type="ECO:0000256" key="1">
    <source>
        <dbReference type="ARBA" id="ARBA00001947"/>
    </source>
</evidence>
<comment type="similarity">
    <text evidence="3">Belongs to the peptidase M36 family.</text>
</comment>
<dbReference type="SUPFAM" id="SSF52025">
    <property type="entry name" value="PA domain"/>
    <property type="match status" value="1"/>
</dbReference>
<evidence type="ECO:0000256" key="5">
    <source>
        <dbReference type="ARBA" id="ARBA00022670"/>
    </source>
</evidence>
<keyword evidence="6" id="KW-0479">Metal-binding</keyword>
<feature type="signal peptide" evidence="12">
    <location>
        <begin position="1"/>
        <end position="19"/>
    </location>
</feature>
<dbReference type="InterPro" id="IPR003137">
    <property type="entry name" value="PA_domain"/>
</dbReference>
<dbReference type="Gene3D" id="3.10.170.10">
    <property type="match status" value="1"/>
</dbReference>
<dbReference type="SUPFAM" id="SSF51126">
    <property type="entry name" value="Pectin lyase-like"/>
    <property type="match status" value="1"/>
</dbReference>
<feature type="chain" id="PRO_5039588748" evidence="12">
    <location>
        <begin position="20"/>
        <end position="1290"/>
    </location>
</feature>
<dbReference type="PANTHER" id="PTHR33478:SF1">
    <property type="entry name" value="EXTRACELLULAR METALLOPROTEINASE MEP"/>
    <property type="match status" value="1"/>
</dbReference>
<keyword evidence="9" id="KW-0862">Zinc</keyword>
<dbReference type="InterPro" id="IPR001842">
    <property type="entry name" value="Peptidase_M36"/>
</dbReference>
<evidence type="ECO:0000259" key="14">
    <source>
        <dbReference type="Pfam" id="PF07504"/>
    </source>
</evidence>
<evidence type="ECO:0000256" key="4">
    <source>
        <dbReference type="ARBA" id="ARBA00022525"/>
    </source>
</evidence>
<dbReference type="CDD" id="cd09596">
    <property type="entry name" value="M36"/>
    <property type="match status" value="1"/>
</dbReference>
<evidence type="ECO:0000256" key="11">
    <source>
        <dbReference type="ARBA" id="ARBA00023145"/>
    </source>
</evidence>
<keyword evidence="10" id="KW-0482">Metalloprotease</keyword>
<proteinExistence type="inferred from homology"/>
<dbReference type="Pfam" id="PF07504">
    <property type="entry name" value="FTP"/>
    <property type="match status" value="1"/>
</dbReference>